<gene>
    <name evidence="4" type="ORF">OB951_05860</name>
</gene>
<dbReference type="RefSeq" id="WP_033501169.1">
    <property type="nucleotide sequence ID" value="NZ_JAOPMH010000007.1"/>
</dbReference>
<comment type="caution">
    <text evidence="4">The sequence shown here is derived from an EMBL/GenBank/DDBJ whole genome shotgun (WGS) entry which is preliminary data.</text>
</comment>
<reference evidence="4" key="1">
    <citation type="submission" date="2022-09" db="EMBL/GenBank/DDBJ databases">
        <authorList>
            <person name="Orihara K."/>
        </authorList>
    </citation>
    <scope>NUCLEOTIDE SEQUENCE</scope>
    <source>
        <strain evidence="4">YIT 13062</strain>
    </source>
</reference>
<dbReference type="Proteomes" id="UP001161916">
    <property type="component" value="Unassembled WGS sequence"/>
</dbReference>
<dbReference type="InterPro" id="IPR027417">
    <property type="entry name" value="P-loop_NTPase"/>
</dbReference>
<evidence type="ECO:0000256" key="2">
    <source>
        <dbReference type="ARBA" id="ARBA00022840"/>
    </source>
</evidence>
<dbReference type="AlphaFoldDB" id="A0AA43P6W4"/>
<evidence type="ECO:0000256" key="1">
    <source>
        <dbReference type="ARBA" id="ARBA00022741"/>
    </source>
</evidence>
<dbReference type="InterPro" id="IPR003439">
    <property type="entry name" value="ABC_transporter-like_ATP-bd"/>
</dbReference>
<dbReference type="CDD" id="cd03216">
    <property type="entry name" value="ABC_Carb_Monos_I"/>
    <property type="match status" value="1"/>
</dbReference>
<dbReference type="Gene3D" id="3.40.50.300">
    <property type="entry name" value="P-loop containing nucleotide triphosphate hydrolases"/>
    <property type="match status" value="1"/>
</dbReference>
<dbReference type="PROSITE" id="PS50893">
    <property type="entry name" value="ABC_TRANSPORTER_2"/>
    <property type="match status" value="1"/>
</dbReference>
<dbReference type="InterPro" id="IPR050107">
    <property type="entry name" value="ABC_carbohydrate_import_ATPase"/>
</dbReference>
<dbReference type="Pfam" id="PF00005">
    <property type="entry name" value="ABC_tran"/>
    <property type="match status" value="1"/>
</dbReference>
<keyword evidence="1" id="KW-0547">Nucleotide-binding</keyword>
<dbReference type="SMART" id="SM00382">
    <property type="entry name" value="AAA"/>
    <property type="match status" value="1"/>
</dbReference>
<dbReference type="PANTHER" id="PTHR43790">
    <property type="entry name" value="CARBOHYDRATE TRANSPORT ATP-BINDING PROTEIN MG119-RELATED"/>
    <property type="match status" value="1"/>
</dbReference>
<dbReference type="GO" id="GO:0005524">
    <property type="term" value="F:ATP binding"/>
    <property type="evidence" value="ECO:0007669"/>
    <property type="project" value="UniProtKB-KW"/>
</dbReference>
<feature type="domain" description="ABC transporter" evidence="3">
    <location>
        <begin position="10"/>
        <end position="245"/>
    </location>
</feature>
<dbReference type="EMBL" id="JAOPMH010000007">
    <property type="protein sequence ID" value="MDH7890125.1"/>
    <property type="molecule type" value="Genomic_DNA"/>
</dbReference>
<keyword evidence="2 4" id="KW-0067">ATP-binding</keyword>
<organism evidence="4 5">
    <name type="scientific">Bifidobacterium catenulatum subsp. kashiwanohense</name>
    <dbReference type="NCBI Taxonomy" id="630129"/>
    <lineage>
        <taxon>Bacteria</taxon>
        <taxon>Bacillati</taxon>
        <taxon>Actinomycetota</taxon>
        <taxon>Actinomycetes</taxon>
        <taxon>Bifidobacteriales</taxon>
        <taxon>Bifidobacteriaceae</taxon>
        <taxon>Bifidobacterium</taxon>
    </lineage>
</organism>
<name>A0AA43P6W4_9BIFI</name>
<dbReference type="SUPFAM" id="SSF52540">
    <property type="entry name" value="P-loop containing nucleoside triphosphate hydrolases"/>
    <property type="match status" value="1"/>
</dbReference>
<reference evidence="4" key="2">
    <citation type="journal article" date="2023" name="Gut Microbes">
        <title>Characterization of Bifidobacterium kashiwanohense that utilizes both milk- and plant-derived oligosaccharides.</title>
        <authorList>
            <person name="Orihara K."/>
            <person name="Yahagi K."/>
            <person name="Saito Y."/>
            <person name="Watanabe Y."/>
            <person name="Sasai T."/>
            <person name="Hara T."/>
            <person name="Tsukuda N."/>
            <person name="Oki K."/>
            <person name="Fujimoto J."/>
            <person name="Matsuki T."/>
        </authorList>
    </citation>
    <scope>NUCLEOTIDE SEQUENCE</scope>
    <source>
        <strain evidence="4">YIT 13062</strain>
    </source>
</reference>
<dbReference type="InterPro" id="IPR003593">
    <property type="entry name" value="AAA+_ATPase"/>
</dbReference>
<sequence>MRNASTPPLLRLEDICVRFGFVEALKSVNLTIDRKEVIAIVGDNGAGKSTLMKVISGFLQPGFGHIYLNGEQVTIPSIREADRMGIASVFQGQELCDNLDVASNLFLGKEMQSGWVRDDDMMNTRARSVLGTLSSAIRVGSPITSLSVGQRQTVAIARTLLNDPQLILLDEPTASLSVMQAAEVLSYIKRIRSDGRSVVMVCHDLPNVFAVSDRIVVIRQGRIRGVYCTAKTSYEEIIAQIAGVDAGHGSEGMTENPKYANMIHQRKLIDRTISAAMNLE</sequence>
<evidence type="ECO:0000259" key="3">
    <source>
        <dbReference type="PROSITE" id="PS50893"/>
    </source>
</evidence>
<evidence type="ECO:0000313" key="5">
    <source>
        <dbReference type="Proteomes" id="UP001161916"/>
    </source>
</evidence>
<accession>A0AA43P6W4</accession>
<evidence type="ECO:0000313" key="4">
    <source>
        <dbReference type="EMBL" id="MDH7890125.1"/>
    </source>
</evidence>
<dbReference type="PANTHER" id="PTHR43790:SF8">
    <property type="entry name" value="SUGAR ABC TRANSPORTER ATP-BINDING PROTEIN"/>
    <property type="match status" value="1"/>
</dbReference>
<proteinExistence type="predicted"/>
<dbReference type="GO" id="GO:0016887">
    <property type="term" value="F:ATP hydrolysis activity"/>
    <property type="evidence" value="ECO:0007669"/>
    <property type="project" value="InterPro"/>
</dbReference>
<protein>
    <submittedName>
        <fullName evidence="4">ATP-binding cassette domain-containing protein</fullName>
    </submittedName>
</protein>